<dbReference type="RefSeq" id="WP_206256206.1">
    <property type="nucleotide sequence ID" value="NZ_CP071060.1"/>
</dbReference>
<evidence type="ECO:0000313" key="3">
    <source>
        <dbReference type="Proteomes" id="UP000663570"/>
    </source>
</evidence>
<protein>
    <submittedName>
        <fullName evidence="2">Glycerophosphodiester phosphodiesterase</fullName>
        <ecNumber evidence="2">3.1.4.46</ecNumber>
    </submittedName>
</protein>
<keyword evidence="3" id="KW-1185">Reference proteome</keyword>
<dbReference type="Pfam" id="PF03009">
    <property type="entry name" value="GDPD"/>
    <property type="match status" value="1"/>
</dbReference>
<dbReference type="PROSITE" id="PS51704">
    <property type="entry name" value="GP_PDE"/>
    <property type="match status" value="1"/>
</dbReference>
<organism evidence="2 3">
    <name type="scientific">Niveibacterium microcysteis</name>
    <dbReference type="NCBI Taxonomy" id="2811415"/>
    <lineage>
        <taxon>Bacteria</taxon>
        <taxon>Pseudomonadati</taxon>
        <taxon>Pseudomonadota</taxon>
        <taxon>Betaproteobacteria</taxon>
        <taxon>Rhodocyclales</taxon>
        <taxon>Rhodocyclaceae</taxon>
        <taxon>Niveibacterium</taxon>
    </lineage>
</organism>
<dbReference type="Gene3D" id="3.20.20.190">
    <property type="entry name" value="Phosphatidylinositol (PI) phosphodiesterase"/>
    <property type="match status" value="1"/>
</dbReference>
<dbReference type="EMBL" id="CP071060">
    <property type="protein sequence ID" value="QSI78862.1"/>
    <property type="molecule type" value="Genomic_DNA"/>
</dbReference>
<gene>
    <name evidence="2" type="primary">ugpQ</name>
    <name evidence="2" type="ORF">JY500_09730</name>
</gene>
<sequence>MNQWPLPRVLAHRCGGTLAPENTLIGLEFAVAHRCFGVEFDVMLSGSGTPILIHDETLDRTTTGFGRVCDTPDAALLGLDAGAWHSGRFAGERVPLFADAIRRCRALGIAANVEIKPAEGFELATGRVAAAVAAAGWAGADRLPLLSSFSVTALAAAAEAAPHLPRAILFDALAPDWLEQVRALGAVGVVCNANRLDAATAAAVKQHGFGLAVYTENDPLRARQLFDFGVDSVITDRPDLVTAAS</sequence>
<evidence type="ECO:0000313" key="2">
    <source>
        <dbReference type="EMBL" id="QSI78862.1"/>
    </source>
</evidence>
<dbReference type="EC" id="3.1.4.46" evidence="2"/>
<keyword evidence="2" id="KW-0378">Hydrolase</keyword>
<dbReference type="GO" id="GO:0008889">
    <property type="term" value="F:glycerophosphodiester phosphodiesterase activity"/>
    <property type="evidence" value="ECO:0007669"/>
    <property type="project" value="UniProtKB-EC"/>
</dbReference>
<dbReference type="Proteomes" id="UP000663570">
    <property type="component" value="Chromosome"/>
</dbReference>
<dbReference type="InterPro" id="IPR017946">
    <property type="entry name" value="PLC-like_Pdiesterase_TIM-brl"/>
</dbReference>
<dbReference type="NCBIfam" id="NF006989">
    <property type="entry name" value="PRK09454.1"/>
    <property type="match status" value="1"/>
</dbReference>
<accession>A0ABX7MAV0</accession>
<proteinExistence type="predicted"/>
<reference evidence="2 3" key="1">
    <citation type="submission" date="2021-02" db="EMBL/GenBank/DDBJ databases">
        <title>Niveibacterium changnyeongensis HC41.</title>
        <authorList>
            <person name="Kang M."/>
        </authorList>
    </citation>
    <scope>NUCLEOTIDE SEQUENCE [LARGE SCALE GENOMIC DNA]</scope>
    <source>
        <strain evidence="2 3">HC41</strain>
    </source>
</reference>
<dbReference type="InterPro" id="IPR030395">
    <property type="entry name" value="GP_PDE_dom"/>
</dbReference>
<dbReference type="PANTHER" id="PTHR46211:SF1">
    <property type="entry name" value="GLYCEROPHOSPHODIESTER PHOSPHODIESTERASE, CYTOPLASMIC"/>
    <property type="match status" value="1"/>
</dbReference>
<evidence type="ECO:0000259" key="1">
    <source>
        <dbReference type="PROSITE" id="PS51704"/>
    </source>
</evidence>
<name>A0ABX7MAV0_9RHOO</name>
<feature type="domain" description="GP-PDE" evidence="1">
    <location>
        <begin position="7"/>
        <end position="245"/>
    </location>
</feature>
<dbReference type="PANTHER" id="PTHR46211">
    <property type="entry name" value="GLYCEROPHOSPHORYL DIESTER PHOSPHODIESTERASE"/>
    <property type="match status" value="1"/>
</dbReference>
<dbReference type="SUPFAM" id="SSF51695">
    <property type="entry name" value="PLC-like phosphodiesterases"/>
    <property type="match status" value="1"/>
</dbReference>